<dbReference type="InterPro" id="IPR045882">
    <property type="entry name" value="GPT1/2"/>
</dbReference>
<dbReference type="PANTHER" id="PTHR33737">
    <property type="entry name" value="OS05G0121800 PROTEIN"/>
    <property type="match status" value="1"/>
</dbReference>
<evidence type="ECO:0000256" key="1">
    <source>
        <dbReference type="SAM" id="MobiDB-lite"/>
    </source>
</evidence>
<dbReference type="AlphaFoldDB" id="A0A8S0REE0"/>
<feature type="compositionally biased region" description="Polar residues" evidence="1">
    <location>
        <begin position="206"/>
        <end position="230"/>
    </location>
</feature>
<feature type="compositionally biased region" description="Low complexity" evidence="1">
    <location>
        <begin position="184"/>
        <end position="205"/>
    </location>
</feature>
<sequence length="615" mass="67916">MESEENGEKMKTSRFSFDLVHDKIKLIDISVEDDDFLISSPLFDSLEDFRLSVSPSIPFETMEPCRPSLAWDTAFFNNAGVLDPDELSFVNKEFDPISAPILPESRLSAFKNVNMASKQTSQRKNSDIKRSRKKTAKSGEAAICSCKPPKVTSSGMKGILTKPRKRDSLGRSDATTSSGSSLITTKKASSHSSSHLTTTCLPSSSKGSPISYASVSVSTPRAPSSLLSKNTESKMNKLSISRSTSKILEYSEKQSKRIGNTSFSTRSLSALDRYSCTPPARWSNSSSSVSLSSSLRTNQKSKVSTTKYCTFQRNDAKVAPDLQKISGSNLSHSLQSPEMKSPVKFSFRALEEFHHVGLESPKTGNASGLRMPSPKIGYFDESTSLGSTRTTKRKATQKILTETVKTKLSSLGSELSSISLGQTDSYKKPKNPYLERYRTNTSSKTAPQVRTNHVTEKGICSESQKTGDGKCHRNKVGQTCMPENEKSIKGLMKNKRIKVRKGPNDDTCARFKESDLIKNVTENGSQFGDLSIYFEAIDLNQDKVMPLKNSKCLPLKYDNKIVQRWDEKDRVCDQQSDSPKTSLISPSTVDFKARTRTPLAEKTSLCNRSKAFSSC</sequence>
<proteinExistence type="predicted"/>
<dbReference type="PANTHER" id="PTHR33737:SF2">
    <property type="entry name" value="OS12G0102700 PROTEIN"/>
    <property type="match status" value="1"/>
</dbReference>
<keyword evidence="3" id="KW-1185">Reference proteome</keyword>
<accession>A0A8S0REE0</accession>
<dbReference type="OrthoDB" id="914017at2759"/>
<dbReference type="Proteomes" id="UP000594638">
    <property type="component" value="Unassembled WGS sequence"/>
</dbReference>
<reference evidence="2 3" key="1">
    <citation type="submission" date="2019-12" db="EMBL/GenBank/DDBJ databases">
        <authorList>
            <person name="Alioto T."/>
            <person name="Alioto T."/>
            <person name="Gomez Garrido J."/>
        </authorList>
    </citation>
    <scope>NUCLEOTIDE SEQUENCE [LARGE SCALE GENOMIC DNA]</scope>
</reference>
<comment type="caution">
    <text evidence="2">The sequence shown here is derived from an EMBL/GenBank/DDBJ whole genome shotgun (WGS) entry which is preliminary data.</text>
</comment>
<name>A0A8S0REE0_OLEEU</name>
<dbReference type="GO" id="GO:0008017">
    <property type="term" value="F:microtubule binding"/>
    <property type="evidence" value="ECO:0007669"/>
    <property type="project" value="InterPro"/>
</dbReference>
<organism evidence="2 3">
    <name type="scientific">Olea europaea subsp. europaea</name>
    <dbReference type="NCBI Taxonomy" id="158383"/>
    <lineage>
        <taxon>Eukaryota</taxon>
        <taxon>Viridiplantae</taxon>
        <taxon>Streptophyta</taxon>
        <taxon>Embryophyta</taxon>
        <taxon>Tracheophyta</taxon>
        <taxon>Spermatophyta</taxon>
        <taxon>Magnoliopsida</taxon>
        <taxon>eudicotyledons</taxon>
        <taxon>Gunneridae</taxon>
        <taxon>Pentapetalae</taxon>
        <taxon>asterids</taxon>
        <taxon>lamiids</taxon>
        <taxon>Lamiales</taxon>
        <taxon>Oleaceae</taxon>
        <taxon>Oleeae</taxon>
        <taxon>Olea</taxon>
    </lineage>
</organism>
<protein>
    <submittedName>
        <fullName evidence="2">Uncharacterized protein</fullName>
    </submittedName>
</protein>
<gene>
    <name evidence="2" type="ORF">OLEA9_A043596</name>
</gene>
<evidence type="ECO:0000313" key="2">
    <source>
        <dbReference type="EMBL" id="CAA2977619.1"/>
    </source>
</evidence>
<dbReference type="EMBL" id="CACTIH010003610">
    <property type="protein sequence ID" value="CAA2977619.1"/>
    <property type="molecule type" value="Genomic_DNA"/>
</dbReference>
<dbReference type="Gramene" id="OE9A043596T1">
    <property type="protein sequence ID" value="OE9A043596C1"/>
    <property type="gene ID" value="OE9A043596"/>
</dbReference>
<evidence type="ECO:0000313" key="3">
    <source>
        <dbReference type="Proteomes" id="UP000594638"/>
    </source>
</evidence>
<feature type="region of interest" description="Disordered" evidence="1">
    <location>
        <begin position="116"/>
        <end position="238"/>
    </location>
</feature>
<feature type="compositionally biased region" description="Polar residues" evidence="1">
    <location>
        <begin position="173"/>
        <end position="183"/>
    </location>
</feature>